<sequence>MKIFALCAFLLLILAAVQANSSPETSAISEGNLKKTAG</sequence>
<reference evidence="3" key="10">
    <citation type="journal article" date="2015" name="G3 (Bethesda)">
        <title>Gene Model Annotations for Drosophila melanogaster: Impact of High-Throughput Data.</title>
        <authorList>
            <consortium name="FlyBase Consortium"/>
            <person name="Matthews B.B."/>
            <person name="Dos Santos G."/>
            <person name="Crosby M.A."/>
            <person name="Emmert D.B."/>
            <person name="St Pierre S.E."/>
            <person name="Gramates L.S."/>
            <person name="Zhou P."/>
            <person name="Schroeder A.J."/>
            <person name="Falls K."/>
            <person name="Strelets V."/>
            <person name="Russo S.M."/>
            <person name="Gelbart W.M."/>
            <person name="null"/>
        </authorList>
    </citation>
    <scope>NUCLEOTIDE SEQUENCE</scope>
</reference>
<reference evidence="3" key="14">
    <citation type="submission" date="2024-06" db="EMBL/GenBank/DDBJ databases">
        <title>Drosophila melanogaster release 4 sequence.</title>
        <authorList>
            <consortium name="Berkeley Drosophila Genome Project"/>
            <person name="Celniker S."/>
            <person name="Carlson J."/>
            <person name="Wan K."/>
            <person name="Pfeiffer B."/>
            <person name="Frise E."/>
            <person name="George R."/>
            <person name="Hoskins R."/>
            <person name="Stapleton M."/>
            <person name="Pacleb J."/>
            <person name="Park S."/>
            <person name="Svirskas R."/>
            <person name="Smith E."/>
            <person name="Yu C."/>
            <person name="Rubin G."/>
        </authorList>
    </citation>
    <scope>NUCLEOTIDE SEQUENCE</scope>
</reference>
<reference evidence="3" key="13">
    <citation type="submission" date="2023-12" db="EMBL/GenBank/DDBJ databases">
        <authorList>
            <consortium name="FlyBase"/>
        </authorList>
    </citation>
    <scope>NUCLEOTIDE SEQUENCE</scope>
</reference>
<reference evidence="5" key="4">
    <citation type="journal article" date="2002" name="Genome Biol.">
        <title>The transposable elements of the Drosophila melanogaster euchromatin: a genomics perspective.</title>
        <authorList>
            <person name="Kaminker J.S."/>
            <person name="Bergman C.M."/>
            <person name="Kronmiller B."/>
            <person name="Carlson J."/>
            <person name="Svirskas R."/>
            <person name="Patel S."/>
            <person name="Frise E."/>
            <person name="Wheeler D.A."/>
            <person name="Lewis S.E."/>
            <person name="Rubin G.M."/>
            <person name="Ashburner M."/>
            <person name="Celniker S.E."/>
        </authorList>
    </citation>
    <scope>NUCLEOTIDE SEQUENCE [LARGE SCALE GENOMIC DNA]</scope>
    <source>
        <strain evidence="5">Berkeley</strain>
    </source>
</reference>
<evidence type="ECO:0000313" key="3">
    <source>
        <dbReference type="EMBL" id="API64936.1"/>
    </source>
</evidence>
<proteinExistence type="predicted"/>
<feature type="signal peptide" evidence="1">
    <location>
        <begin position="1"/>
        <end position="19"/>
    </location>
</feature>
<evidence type="ECO:0000313" key="2">
    <source>
        <dbReference type="EMBL" id="API64935.1"/>
    </source>
</evidence>
<reference evidence="3 5" key="6">
    <citation type="journal article" date="2005" name="PLoS Comput. Biol.">
        <title>Combined evidence annotation of transposable elements in genome sequences.</title>
        <authorList>
            <person name="Quesneville H."/>
            <person name="Bergman C.M."/>
            <person name="Andrieu O."/>
            <person name="Autard D."/>
            <person name="Nouaud D."/>
            <person name="Ashburner M."/>
            <person name="Anxolabehere D."/>
        </authorList>
    </citation>
    <scope>NUCLEOTIDE SEQUENCE [LARGE SCALE GENOMIC DNA]</scope>
    <source>
        <strain evidence="5">Berkeley</strain>
    </source>
</reference>
<evidence type="ECO:0000313" key="5">
    <source>
        <dbReference type="Proteomes" id="UP000000803"/>
    </source>
</evidence>
<dbReference type="Proteomes" id="UP000000803">
    <property type="component" value="Chromosome 3R"/>
</dbReference>
<reference evidence="3 5" key="1">
    <citation type="journal article" date="2000" name="Science">
        <title>The genome sequence of Drosophila melanogaster.</title>
        <authorList>
            <person name="Adams M.D."/>
            <person name="Celniker S.E."/>
            <person name="Holt R.A."/>
            <person name="Evans C.A."/>
            <person name="Gocayne J.D."/>
            <person name="Amanatides P.G."/>
            <person name="Scherer S.E."/>
            <person name="Li P.W."/>
            <person name="Hoskins R.A."/>
            <person name="Galle R.F."/>
            <person name="George R.A."/>
            <person name="Lewis S.E."/>
            <person name="Richards S."/>
            <person name="Ashburner M."/>
            <person name="Henderson S.N."/>
            <person name="Sutton G.G."/>
            <person name="Wortman J.R."/>
            <person name="Yandell M.D."/>
            <person name="Zhang Q."/>
            <person name="Chen L.X."/>
            <person name="Brandon R.C."/>
            <person name="Rogers Y.H."/>
            <person name="Blazej R.G."/>
            <person name="Champe M."/>
            <person name="Pfeiffer B.D."/>
            <person name="Wan K.H."/>
            <person name="Doyle C."/>
            <person name="Baxter E.G."/>
            <person name="Helt G."/>
            <person name="Nelson C.R."/>
            <person name="Gabor G.L."/>
            <person name="Abril J.F."/>
            <person name="Agbayani A."/>
            <person name="An H.J."/>
            <person name="Andrews-Pfannkoch C."/>
            <person name="Baldwin D."/>
            <person name="Ballew R.M."/>
            <person name="Basu A."/>
            <person name="Baxendale J."/>
            <person name="Bayraktaroglu L."/>
            <person name="Beasley E.M."/>
            <person name="Beeson K.Y."/>
            <person name="Benos P.V."/>
            <person name="Berman B.P."/>
            <person name="Bhandari D."/>
            <person name="Bolshakov S."/>
            <person name="Borkova D."/>
            <person name="Botchan M.R."/>
            <person name="Bouck J."/>
            <person name="Brokstein P."/>
            <person name="Brottier P."/>
            <person name="Burtis K.C."/>
            <person name="Busam D.A."/>
            <person name="Butler H."/>
            <person name="Cadieu E."/>
            <person name="Center A."/>
            <person name="Chandra I."/>
            <person name="Cherry J.M."/>
            <person name="Cawley S."/>
            <person name="Dahlke C."/>
            <person name="Davenport L.B."/>
            <person name="Davies P."/>
            <person name="de Pablos B."/>
            <person name="Delcher A."/>
            <person name="Deng Z."/>
            <person name="Mays A.D."/>
            <person name="Dew I."/>
            <person name="Dietz S.M."/>
            <person name="Dodson K."/>
            <person name="Doup L.E."/>
            <person name="Downes M."/>
            <person name="Dugan-Rocha S."/>
            <person name="Dunkov B.C."/>
            <person name="Dunn P."/>
            <person name="Durbin K.J."/>
            <person name="Evangelista C.C."/>
            <person name="Ferraz C."/>
            <person name="Ferriera S."/>
            <person name="Fleischmann W."/>
            <person name="Fosler C."/>
            <person name="Gabrielian A.E."/>
            <person name="Garg N.S."/>
            <person name="Gelbart W.M."/>
            <person name="Glasser K."/>
            <person name="Glodek A."/>
            <person name="Gong F."/>
            <person name="Gorrell J.H."/>
            <person name="Gu Z."/>
            <person name="Guan P."/>
            <person name="Harris M."/>
            <person name="Harris N.L."/>
            <person name="Harvey D."/>
            <person name="Heiman T.J."/>
            <person name="Hernandez J.R."/>
            <person name="Houck J."/>
            <person name="Hostin D."/>
            <person name="Houston K.A."/>
            <person name="Howland T.J."/>
            <person name="Wei M.H."/>
            <person name="Ibegwam C."/>
            <person name="Jalali M."/>
            <person name="Kalush F."/>
            <person name="Karpen G.H."/>
            <person name="Ke Z."/>
            <person name="Kennison J.A."/>
            <person name="Ketchum K.A."/>
            <person name="Kimmel B.E."/>
            <person name="Kodira C.D."/>
            <person name="Kraft C."/>
            <person name="Kravitz S."/>
            <person name="Kulp D."/>
            <person name="Lai Z."/>
            <person name="Lasko P."/>
            <person name="Lei Y."/>
            <person name="Levitsky A.A."/>
            <person name="Li J."/>
            <person name="Li Z."/>
            <person name="Liang Y."/>
            <person name="Lin X."/>
            <person name="Liu X."/>
            <person name="Mattei B."/>
            <person name="McIntosh T.C."/>
            <person name="McLeod M.P."/>
            <person name="McPherson D."/>
            <person name="Merkulov G."/>
            <person name="Milshina N.V."/>
            <person name="Mobarry C."/>
            <person name="Morris J."/>
            <person name="Moshrefi A."/>
            <person name="Mount S.M."/>
            <person name="Moy M."/>
            <person name="Murphy B."/>
            <person name="Murphy L."/>
            <person name="Muzny D.M."/>
            <person name="Nelson D.L."/>
            <person name="Nelson D.R."/>
            <person name="Nelson K.A."/>
            <person name="Nixon K."/>
            <person name="Nusskern D.R."/>
            <person name="Pacleb J.M."/>
            <person name="Palazzolo M."/>
            <person name="Pittman G.S."/>
            <person name="Pan S."/>
            <person name="Pollard J."/>
            <person name="Puri V."/>
            <person name="Reese M.G."/>
            <person name="Reinert K."/>
            <person name="Remington K."/>
            <person name="Saunders R.D."/>
            <person name="Scheeler F."/>
            <person name="Shen H."/>
            <person name="Shue B.C."/>
            <person name="Siden-Kiamos I."/>
            <person name="Simpson M."/>
            <person name="Skupski M.P."/>
            <person name="Smith T."/>
            <person name="Spier E."/>
            <person name="Spradling A.C."/>
            <person name="Stapleton M."/>
            <person name="Strong R."/>
            <person name="Sun E."/>
            <person name="Svirskas R."/>
            <person name="Tector C."/>
            <person name="Turner R."/>
            <person name="Venter E."/>
            <person name="Wang A.H."/>
            <person name="Wang X."/>
            <person name="Wang Z.Y."/>
            <person name="Wassarman D.A."/>
            <person name="Weinstock G.M."/>
            <person name="Weissenbach J."/>
            <person name="Williams S.M."/>
            <person name="WoodageT"/>
            <person name="Worley K.C."/>
            <person name="Wu D."/>
            <person name="Yang S."/>
            <person name="Yao Q.A."/>
            <person name="Ye J."/>
            <person name="Yeh R.F."/>
            <person name="Zaveri J.S."/>
            <person name="Zhan M."/>
            <person name="Zhang G."/>
            <person name="Zhao Q."/>
            <person name="Zheng L."/>
            <person name="Zheng X.H."/>
            <person name="Zhong F.N."/>
            <person name="Zhong W."/>
            <person name="Zhou X."/>
            <person name="Zhu S."/>
            <person name="Zhu X."/>
            <person name="Smith H.O."/>
            <person name="Gibbs R.A."/>
            <person name="Myers E.W."/>
            <person name="Rubin G.M."/>
            <person name="Venter J.C."/>
        </authorList>
    </citation>
    <scope>NUCLEOTIDE SEQUENCE [LARGE SCALE GENOMIC DNA]</scope>
    <source>
        <strain evidence="5">Berkeley</strain>
    </source>
</reference>
<dbReference type="Bgee" id="FBgn0265146">
    <property type="expression patterns" value="Expressed in larva and 4 other cell types or tissues"/>
</dbReference>
<reference evidence="3 5" key="5">
    <citation type="journal article" date="2002" name="Genome Biol.">
        <title>Heterochromatic sequences in a Drosophila whole-genome shotgun assembly.</title>
        <authorList>
            <person name="Hoskins R.A."/>
            <person name="Smith C.D."/>
            <person name="Carlson J.W."/>
            <person name="Carvalho A.B."/>
            <person name="Halpern A."/>
            <person name="Kaminker J.S."/>
            <person name="Kennedy C."/>
            <person name="Mungall C.J."/>
            <person name="Sullivan B.A."/>
            <person name="Sutton G.G."/>
            <person name="Yasuhara J.C."/>
            <person name="Wakimoto B.T."/>
            <person name="Myers E.W."/>
            <person name="Celniker S.E."/>
            <person name="Rubin G.M."/>
            <person name="Karpen G.H."/>
        </authorList>
    </citation>
    <scope>NUCLEOTIDE SEQUENCE [LARGE SCALE GENOMIC DNA]</scope>
    <source>
        <strain evidence="5">Berkeley</strain>
    </source>
</reference>
<reference evidence="3" key="12">
    <citation type="journal article" date="2015" name="Genome Res.">
        <title>The Release 6 reference sequence of the Drosophila melanogaster genome.</title>
        <authorList>
            <person name="Hoskins R.A."/>
            <person name="Carlson J.W."/>
            <person name="Wan K.H."/>
            <person name="Park S."/>
            <person name="Mendez I."/>
            <person name="Galle S.E."/>
            <person name="Booth B.W."/>
            <person name="Pfeiffer B.D."/>
            <person name="George R.A."/>
            <person name="Svirskas R."/>
            <person name="Krzywinski M."/>
            <person name="Schein J."/>
            <person name="Accardo M.C."/>
            <person name="Damia E."/>
            <person name="Messina G."/>
            <person name="Mendez-Lago M."/>
            <person name="de Pablos B."/>
            <person name="Demakova O.V."/>
            <person name="Andreyeva E.N."/>
            <person name="Boldyreva L.V."/>
            <person name="Marra M."/>
            <person name="Carvalho A.B."/>
            <person name="Dimitri P."/>
            <person name="Villasante A."/>
            <person name="Zhimulev I.F."/>
            <person name="Rubin G.M."/>
            <person name="Karpen G.H."/>
            <person name="Celniker S.E."/>
        </authorList>
    </citation>
    <scope>NUCLEOTIDE SEQUENCE</scope>
</reference>
<dbReference type="RefSeq" id="NP_001334693.1">
    <property type="nucleotide sequence ID" value="NM_001347772.1"/>
</dbReference>
<dbReference type="KEGG" id="dme:Dmel_CG44215"/>
<name>A0A1Z1CH16_DROME</name>
<evidence type="ECO:0000256" key="1">
    <source>
        <dbReference type="SAM" id="SignalP"/>
    </source>
</evidence>
<feature type="chain" id="PRO_5015073284" evidence="1">
    <location>
        <begin position="20"/>
        <end position="38"/>
    </location>
</feature>
<keyword evidence="1" id="KW-0732">Signal</keyword>
<reference evidence="3 5" key="9">
    <citation type="journal article" date="2007" name="Science">
        <title>Sequence finishing and mapping of Drosophila melanogaster heterochromatin.</title>
        <authorList>
            <person name="Hoskins R.A."/>
            <person name="Carlson J.W."/>
            <person name="Kennedy C."/>
            <person name="Acevedo D."/>
            <person name="Evans-Holm M."/>
            <person name="Frise E."/>
            <person name="Wan K.H."/>
            <person name="Park S."/>
            <person name="Mendez-Lago M."/>
            <person name="Rossi F."/>
            <person name="Villasante A."/>
            <person name="Dimitri P."/>
            <person name="Karpen G.H."/>
            <person name="Celniker S.E."/>
        </authorList>
    </citation>
    <scope>NUCLEOTIDE SEQUENCE [LARGE SCALE GENOMIC DNA]</scope>
    <source>
        <strain evidence="5">Berkeley</strain>
    </source>
</reference>
<reference evidence="3" key="11">
    <citation type="journal article" date="2015" name="G3 (Bethesda)">
        <title>Gene Model Annotations for Drosophila melanogaster: The Rule-Benders.</title>
        <authorList>
            <consortium name="FlyBase Consortium"/>
            <person name="Crosby M.A."/>
            <person name="Gramates L.S."/>
            <person name="Dos Santos G."/>
            <person name="Matthews B.B."/>
            <person name="St Pierre S.E."/>
            <person name="Zhou P."/>
            <person name="Schroeder A.J."/>
            <person name="Falls K."/>
            <person name="Emmert D.B."/>
            <person name="Russo S.M."/>
            <person name="Gelbart W.M."/>
            <person name="null"/>
        </authorList>
    </citation>
    <scope>NUCLEOTIDE SEQUENCE</scope>
</reference>
<gene>
    <name evidence="3" type="primary">CR44215</name>
    <name evidence="3" type="synonym">Dmel\CG44215</name>
    <name evidence="3 4" type="ORF">CG44215</name>
    <name evidence="3" type="ORF">Dmel_CG44215</name>
</gene>
<organism evidence="3 5">
    <name type="scientific">Drosophila melanogaster</name>
    <name type="common">Fruit fly</name>
    <dbReference type="NCBI Taxonomy" id="7227"/>
    <lineage>
        <taxon>Eukaryota</taxon>
        <taxon>Metazoa</taxon>
        <taxon>Ecdysozoa</taxon>
        <taxon>Arthropoda</taxon>
        <taxon>Hexapoda</taxon>
        <taxon>Insecta</taxon>
        <taxon>Pterygota</taxon>
        <taxon>Neoptera</taxon>
        <taxon>Endopterygota</taxon>
        <taxon>Diptera</taxon>
        <taxon>Brachycera</taxon>
        <taxon>Muscomorpha</taxon>
        <taxon>Ephydroidea</taxon>
        <taxon>Drosophilidae</taxon>
        <taxon>Drosophila</taxon>
        <taxon>Sophophora</taxon>
    </lineage>
</organism>
<dbReference type="RefSeq" id="NP_001334692.1">
    <property type="nucleotide sequence ID" value="NM_001347771.1"/>
</dbReference>
<dbReference type="GeneID" id="14462470"/>
<reference evidence="3 5" key="8">
    <citation type="journal article" date="2007" name="Science">
        <title>The Release 5.1 annotation of Drosophila melanogaster heterochromatin.</title>
        <authorList>
            <person name="Smith C.D."/>
            <person name="Shu S."/>
            <person name="Mungall C.J."/>
            <person name="Karpen G.H."/>
        </authorList>
    </citation>
    <scope>NUCLEOTIDE SEQUENCE [LARGE SCALE GENOMIC DNA]</scope>
    <source>
        <strain evidence="5">Berkeley</strain>
    </source>
</reference>
<reference evidence="3" key="7">
    <citation type="submission" date="2006-08" db="EMBL/GenBank/DDBJ databases">
        <authorList>
            <person name="Celniker S."/>
            <person name="Carlson J."/>
            <person name="Wan K."/>
            <person name="Frise E."/>
            <person name="Hoskins R."/>
            <person name="Park S."/>
            <person name="Svirskas R."/>
            <person name="Rubin G."/>
        </authorList>
    </citation>
    <scope>NUCLEOTIDE SEQUENCE</scope>
</reference>
<evidence type="ECO:0000313" key="4">
    <source>
        <dbReference type="FlyBase" id="FBgn0265146"/>
    </source>
</evidence>
<dbReference type="VEuPathDB" id="VectorBase:FBgn0265146"/>
<dbReference type="EMBL" id="AE014297">
    <property type="protein sequence ID" value="API64935.1"/>
    <property type="molecule type" value="Genomic_DNA"/>
</dbReference>
<reference evidence="5" key="2">
    <citation type="journal article" date="2002" name="Genome Biol.">
        <title>Finishing a whole-genome shotgun: release 3 of the Drosophila melanogaster euchromatic genome sequence.</title>
        <authorList>
            <person name="Celniker S.E."/>
            <person name="Wheeler D.A."/>
            <person name="Kronmiller B."/>
            <person name="Carlson J.W."/>
            <person name="Halpern A."/>
            <person name="Patel S."/>
            <person name="Adams M."/>
            <person name="Champe M."/>
            <person name="Dugan S.P."/>
            <person name="Frise E."/>
            <person name="Hodgson A."/>
            <person name="George R.A."/>
            <person name="Hoskins R.A."/>
            <person name="Laverty T."/>
            <person name="Muzny D.M."/>
            <person name="Nelson C.R."/>
            <person name="Pacleb J.M."/>
            <person name="Park S."/>
            <person name="Pfeiffer B.D."/>
            <person name="Richards S."/>
            <person name="Sodergren E.J."/>
            <person name="Svirskas R."/>
            <person name="Tabor P.E."/>
            <person name="Wan K."/>
            <person name="Stapleton M."/>
            <person name="Sutton G.G."/>
            <person name="Venter C."/>
            <person name="Weinstock G."/>
            <person name="Scherer S.E."/>
            <person name="Myers E.W."/>
            <person name="Gibbs R.A."/>
            <person name="Rubin G.M."/>
        </authorList>
    </citation>
    <scope>NUCLEOTIDE SEQUENCE [LARGE SCALE GENOMIC DNA]</scope>
    <source>
        <strain evidence="5">Berkeley</strain>
    </source>
</reference>
<reference evidence="5" key="3">
    <citation type="journal article" date="2002" name="Genome Biol.">
        <title>Annotation of the Drosophila melanogaster euchromatic genome: a systematic review.</title>
        <authorList>
            <person name="Misra S."/>
            <person name="Crosby M.A."/>
            <person name="Mungall C.J."/>
            <person name="Matthews B.B."/>
            <person name="Campbell K.S."/>
            <person name="Hradecky P."/>
            <person name="Huang Y."/>
            <person name="Kaminker J.S."/>
            <person name="Millburn G.H."/>
            <person name="Prochnik S.E."/>
            <person name="Smith C.D."/>
            <person name="Tupy J.L."/>
            <person name="Whitfied E.J."/>
            <person name="Bayraktaroglu L."/>
            <person name="Berman B.P."/>
            <person name="Bettencourt B.R."/>
            <person name="Celniker S.E."/>
            <person name="de Grey A.D."/>
            <person name="Drysdale R.A."/>
            <person name="Harris N.L."/>
            <person name="Richter J."/>
            <person name="Russo S."/>
            <person name="Schroeder A.J."/>
            <person name="Shu S.Q."/>
            <person name="Stapleton M."/>
            <person name="Yamada C."/>
            <person name="Ashburner M."/>
            <person name="Gelbart W.M."/>
            <person name="Rubin G.M."/>
            <person name="Lewis S.E."/>
        </authorList>
    </citation>
    <scope>GENOME REANNOTATION</scope>
    <source>
        <strain evidence="5">Berkeley</strain>
    </source>
</reference>
<dbReference type="AGR" id="FB:FBgn0265146"/>
<protein>
    <submittedName>
        <fullName evidence="2">Uncharacterized protein, isoform B</fullName>
    </submittedName>
    <submittedName>
        <fullName evidence="3">Uncharacterized protein, isoform C</fullName>
    </submittedName>
</protein>
<dbReference type="EMBL" id="AE014297">
    <property type="protein sequence ID" value="API64936.1"/>
    <property type="molecule type" value="Genomic_DNA"/>
</dbReference>
<accession>A0A1Z1CH16</accession>
<keyword evidence="5" id="KW-1185">Reference proteome</keyword>
<dbReference type="FlyBase" id="FBgn0265146">
    <property type="gene designation" value="CG44215"/>
</dbReference>
<dbReference type="AlphaFoldDB" id="A0A1Z1CH16"/>